<dbReference type="InterPro" id="IPR036661">
    <property type="entry name" value="Luciferase-like_sf"/>
</dbReference>
<sequence>MLIPPYMPGGLDAITERLVPELKDRGLFDTEYIGTTFREHLGLARPRGRAS</sequence>
<evidence type="ECO:0000313" key="2">
    <source>
        <dbReference type="Proteomes" id="UP001157034"/>
    </source>
</evidence>
<proteinExistence type="predicted"/>
<dbReference type="RefSeq" id="WP_284253539.1">
    <property type="nucleotide sequence ID" value="NZ_BSVB01000001.1"/>
</dbReference>
<dbReference type="EMBL" id="BSVB01000001">
    <property type="protein sequence ID" value="GMA94641.1"/>
    <property type="molecule type" value="Genomic_DNA"/>
</dbReference>
<evidence type="ECO:0008006" key="3">
    <source>
        <dbReference type="Google" id="ProtNLM"/>
    </source>
</evidence>
<dbReference type="Proteomes" id="UP001157034">
    <property type="component" value="Unassembled WGS sequence"/>
</dbReference>
<reference evidence="2" key="1">
    <citation type="journal article" date="2019" name="Int. J. Syst. Evol. Microbiol.">
        <title>The Global Catalogue of Microorganisms (GCM) 10K type strain sequencing project: providing services to taxonomists for standard genome sequencing and annotation.</title>
        <authorList>
            <consortium name="The Broad Institute Genomics Platform"/>
            <consortium name="The Broad Institute Genome Sequencing Center for Infectious Disease"/>
            <person name="Wu L."/>
            <person name="Ma J."/>
        </authorList>
    </citation>
    <scope>NUCLEOTIDE SEQUENCE [LARGE SCALE GENOMIC DNA]</scope>
    <source>
        <strain evidence="2">NBRC 108894</strain>
    </source>
</reference>
<name>A0ABQ6K7B1_9MICO</name>
<accession>A0ABQ6K7B1</accession>
<dbReference type="SUPFAM" id="SSF51679">
    <property type="entry name" value="Bacterial luciferase-like"/>
    <property type="match status" value="1"/>
</dbReference>
<gene>
    <name evidence="1" type="ORF">GCM10025881_14650</name>
</gene>
<keyword evidence="2" id="KW-1185">Reference proteome</keyword>
<dbReference type="Gene3D" id="3.20.20.30">
    <property type="entry name" value="Luciferase-like domain"/>
    <property type="match status" value="1"/>
</dbReference>
<evidence type="ECO:0000313" key="1">
    <source>
        <dbReference type="EMBL" id="GMA94641.1"/>
    </source>
</evidence>
<organism evidence="1 2">
    <name type="scientific">Pseudolysinimonas kribbensis</name>
    <dbReference type="NCBI Taxonomy" id="433641"/>
    <lineage>
        <taxon>Bacteria</taxon>
        <taxon>Bacillati</taxon>
        <taxon>Actinomycetota</taxon>
        <taxon>Actinomycetes</taxon>
        <taxon>Micrococcales</taxon>
        <taxon>Microbacteriaceae</taxon>
        <taxon>Pseudolysinimonas</taxon>
    </lineage>
</organism>
<comment type="caution">
    <text evidence="1">The sequence shown here is derived from an EMBL/GenBank/DDBJ whole genome shotgun (WGS) entry which is preliminary data.</text>
</comment>
<protein>
    <recommendedName>
        <fullName evidence="3">LLM class flavin-dependent oxidoreductase</fullName>
    </recommendedName>
</protein>